<organism evidence="1 2">
    <name type="scientific">Clonostachys rosea f. rosea IK726</name>
    <dbReference type="NCBI Taxonomy" id="1349383"/>
    <lineage>
        <taxon>Eukaryota</taxon>
        <taxon>Fungi</taxon>
        <taxon>Dikarya</taxon>
        <taxon>Ascomycota</taxon>
        <taxon>Pezizomycotina</taxon>
        <taxon>Sordariomycetes</taxon>
        <taxon>Hypocreomycetidae</taxon>
        <taxon>Hypocreales</taxon>
        <taxon>Bionectriaceae</taxon>
        <taxon>Clonostachys</taxon>
    </lineage>
</organism>
<accession>A0ACA9UKG7</accession>
<name>A0ACA9UKG7_BIOOC</name>
<comment type="caution">
    <text evidence="1">The sequence shown here is derived from an EMBL/GenBank/DDBJ whole genome shotgun (WGS) entry which is preliminary data.</text>
</comment>
<dbReference type="EMBL" id="CADEHS020000547">
    <property type="protein sequence ID" value="CAG9953926.1"/>
    <property type="molecule type" value="Genomic_DNA"/>
</dbReference>
<proteinExistence type="predicted"/>
<protein>
    <submittedName>
        <fullName evidence="1">Uncharacterized protein</fullName>
    </submittedName>
</protein>
<dbReference type="Proteomes" id="UP000836387">
    <property type="component" value="Unassembled WGS sequence"/>
</dbReference>
<gene>
    <name evidence="1" type="ORF">CRV2_00018431</name>
</gene>
<reference evidence="1" key="1">
    <citation type="submission" date="2020-04" db="EMBL/GenBank/DDBJ databases">
        <authorList>
            <person name="Broberg M."/>
        </authorList>
    </citation>
    <scope>NUCLEOTIDE SEQUENCE</scope>
</reference>
<reference evidence="1" key="2">
    <citation type="submission" date="2021-10" db="EMBL/GenBank/DDBJ databases">
        <authorList>
            <person name="Piombo E."/>
        </authorList>
    </citation>
    <scope>NUCLEOTIDE SEQUENCE</scope>
</reference>
<sequence>MSDLPIQAAVAAGVQVARATAIAATVAVTAKTGIEIIKKTYDTTKENVDTYASKRTKENIDNYVSDCEKEVAGNYSHESVELPTQKTHTVPLFSQNIPNVDIPGINTATDEFIAPRKSRASDRPQARYTGNSGIDISVPLPLMPFALIGYALGSWLFSSGESESSRTVRANGPAPRDLVKDPSCDNPIIPPYPYEPLAEGFPAAKKVSKSNSGGCEDGSKPSKVSGASGPSGRDPDGPEDSGGNVVGSSALGGKIIHITKNDMKDLLNSSGKSIHKKLGETLKGRTEGTIWNDRNFRVDAGQSMNDNASFRTWNLQHRIQTWQRSIYY</sequence>
<evidence type="ECO:0000313" key="2">
    <source>
        <dbReference type="Proteomes" id="UP000836387"/>
    </source>
</evidence>
<keyword evidence="2" id="KW-1185">Reference proteome</keyword>
<evidence type="ECO:0000313" key="1">
    <source>
        <dbReference type="EMBL" id="CAG9953926.1"/>
    </source>
</evidence>